<dbReference type="EMBL" id="BARU01039306">
    <property type="protein sequence ID" value="GAH79666.1"/>
    <property type="molecule type" value="Genomic_DNA"/>
</dbReference>
<sequence length="189" mass="21731">MTCIVGYVKNKKVYIGGDSAGVDGYDLTVRVDDKVFINEDFIFGFTSSFRMGQILRYNFVPPRRKENITDEQYLYGDFINKIIEAFKEKYYAKIESNQIEGGTFLFGYNGKLYYVGPDFQIGRSIKKYDSIGCGHQYALGCLYALEKYKLRSEEKNDCIMSTKEKVEMALEAAETFSTGVRRPFKIISK</sequence>
<reference evidence="1" key="1">
    <citation type="journal article" date="2014" name="Front. Microbiol.">
        <title>High frequency of phylogenetically diverse reductive dehalogenase-homologous genes in deep subseafloor sedimentary metagenomes.</title>
        <authorList>
            <person name="Kawai M."/>
            <person name="Futagami T."/>
            <person name="Toyoda A."/>
            <person name="Takaki Y."/>
            <person name="Nishi S."/>
            <person name="Hori S."/>
            <person name="Arai W."/>
            <person name="Tsubouchi T."/>
            <person name="Morono Y."/>
            <person name="Uchiyama I."/>
            <person name="Ito T."/>
            <person name="Fujiyama A."/>
            <person name="Inagaki F."/>
            <person name="Takami H."/>
        </authorList>
    </citation>
    <scope>NUCLEOTIDE SEQUENCE</scope>
    <source>
        <strain evidence="1">Expedition CK06-06</strain>
    </source>
</reference>
<evidence type="ECO:0008006" key="2">
    <source>
        <dbReference type="Google" id="ProtNLM"/>
    </source>
</evidence>
<dbReference type="SUPFAM" id="SSF56235">
    <property type="entry name" value="N-terminal nucleophile aminohydrolases (Ntn hydrolases)"/>
    <property type="match status" value="1"/>
</dbReference>
<gene>
    <name evidence="1" type="ORF">S03H2_60944</name>
</gene>
<organism evidence="1">
    <name type="scientific">marine sediment metagenome</name>
    <dbReference type="NCBI Taxonomy" id="412755"/>
    <lineage>
        <taxon>unclassified sequences</taxon>
        <taxon>metagenomes</taxon>
        <taxon>ecological metagenomes</taxon>
    </lineage>
</organism>
<name>X1IB81_9ZZZZ</name>
<proteinExistence type="predicted"/>
<accession>X1IB81</accession>
<comment type="caution">
    <text evidence="1">The sequence shown here is derived from an EMBL/GenBank/DDBJ whole genome shotgun (WGS) entry which is preliminary data.</text>
</comment>
<dbReference type="InterPro" id="IPR029055">
    <property type="entry name" value="Ntn_hydrolases_N"/>
</dbReference>
<dbReference type="Gene3D" id="3.60.20.10">
    <property type="entry name" value="Glutamine Phosphoribosylpyrophosphate, subunit 1, domain 1"/>
    <property type="match status" value="1"/>
</dbReference>
<evidence type="ECO:0000313" key="1">
    <source>
        <dbReference type="EMBL" id="GAH79666.1"/>
    </source>
</evidence>
<dbReference type="AlphaFoldDB" id="X1IB81"/>
<protein>
    <recommendedName>
        <fullName evidence="2">Proteasome endopeptidase complex</fullName>
    </recommendedName>
</protein>